<gene>
    <name evidence="2" type="ORF">LMG27177_07203</name>
</gene>
<evidence type="ECO:0000313" key="3">
    <source>
        <dbReference type="Proteomes" id="UP000494252"/>
    </source>
</evidence>
<keyword evidence="3" id="KW-1185">Reference proteome</keyword>
<dbReference type="AlphaFoldDB" id="A0A6J5H0M1"/>
<protein>
    <submittedName>
        <fullName evidence="2">Uncharacterized protein</fullName>
    </submittedName>
</protein>
<feature type="region of interest" description="Disordered" evidence="1">
    <location>
        <begin position="50"/>
        <end position="71"/>
    </location>
</feature>
<dbReference type="Proteomes" id="UP000494252">
    <property type="component" value="Unassembled WGS sequence"/>
</dbReference>
<sequence length="71" mass="7834">MMPKPSIAMASIRLIRCWPLYTTGAPWKSRNLYLPDSLPNAITEPENVIAPTNVPMNSSMRLPNGRKPGIG</sequence>
<proteinExistence type="predicted"/>
<reference evidence="2 3" key="1">
    <citation type="submission" date="2020-04" db="EMBL/GenBank/DDBJ databases">
        <authorList>
            <person name="De Canck E."/>
        </authorList>
    </citation>
    <scope>NUCLEOTIDE SEQUENCE [LARGE SCALE GENOMIC DNA]</scope>
    <source>
        <strain evidence="2 3">LMG 27177</strain>
    </source>
</reference>
<evidence type="ECO:0000256" key="1">
    <source>
        <dbReference type="SAM" id="MobiDB-lite"/>
    </source>
</evidence>
<evidence type="ECO:0000313" key="2">
    <source>
        <dbReference type="EMBL" id="CAB3810425.1"/>
    </source>
</evidence>
<name>A0A6J5H0M1_9BURK</name>
<dbReference type="EMBL" id="CADIKI010000035">
    <property type="protein sequence ID" value="CAB3810425.1"/>
    <property type="molecule type" value="Genomic_DNA"/>
</dbReference>
<accession>A0A6J5H0M1</accession>
<organism evidence="2 3">
    <name type="scientific">Paraburkholderia fynbosensis</name>
    <dbReference type="NCBI Taxonomy" id="1200993"/>
    <lineage>
        <taxon>Bacteria</taxon>
        <taxon>Pseudomonadati</taxon>
        <taxon>Pseudomonadota</taxon>
        <taxon>Betaproteobacteria</taxon>
        <taxon>Burkholderiales</taxon>
        <taxon>Burkholderiaceae</taxon>
        <taxon>Paraburkholderia</taxon>
    </lineage>
</organism>